<dbReference type="Proteomes" id="UP000297737">
    <property type="component" value="Unassembled WGS sequence"/>
</dbReference>
<comment type="cofactor">
    <cofactor evidence="1">
        <name>FAD</name>
        <dbReference type="ChEBI" id="CHEBI:57692"/>
    </cofactor>
</comment>
<sequence>MTAPDLATLRAAFAGRLLTDAGDMAPFLTDWRGRYTGRALAVAQPDSTADVAAVVRWCVAQGVAVVPQGGNSGLSGGATPDASGNAVVLSLARLNRVRAVDPVGNTLTVEAGCILANVQAAAEAVDRLFPLSLAAEATCTIGGNLSTNAGGTAVLRYGNARALCLGLEVVTADGEIWDGLRTLRKDNTGYALRELFIGAEGTLGIITAAVLKLFPRPRGRAVGWAAVDSPAAALDLLAHAQAGLGDTLTAFELVSDVALELVIEHFPGSRAPLGGTSPWHVLIEVSSLESAAAAQAALEAALTKALVSDATLAASEAQATALWALRENISEAQARAGKNVKHDIAVPIAALPAFITAASRDLHAAFPGIRLVVFGHMGDGNLHFNVSPPVGADHDAFLRNQDAINRIVHDLVAGFDGSISAEHGLGVLRRDEAARYKSPVELALMRRVKTALDPAGLMNPGKVIQ</sequence>
<evidence type="ECO:0000313" key="6">
    <source>
        <dbReference type="EMBL" id="TFU03834.1"/>
    </source>
</evidence>
<dbReference type="InterPro" id="IPR006094">
    <property type="entry name" value="Oxid_FAD_bind_N"/>
</dbReference>
<evidence type="ECO:0000256" key="1">
    <source>
        <dbReference type="ARBA" id="ARBA00001974"/>
    </source>
</evidence>
<dbReference type="PANTHER" id="PTHR43716:SF2">
    <property type="entry name" value="BLL6224 PROTEIN"/>
    <property type="match status" value="1"/>
</dbReference>
<dbReference type="PANTHER" id="PTHR43716">
    <property type="entry name" value="D-2-HYDROXYGLUTARATE DEHYDROGENASE, MITOCHONDRIAL"/>
    <property type="match status" value="1"/>
</dbReference>
<dbReference type="GO" id="GO:0003824">
    <property type="term" value="F:catalytic activity"/>
    <property type="evidence" value="ECO:0007669"/>
    <property type="project" value="InterPro"/>
</dbReference>
<dbReference type="InterPro" id="IPR016164">
    <property type="entry name" value="FAD-linked_Oxase-like_C"/>
</dbReference>
<dbReference type="EMBL" id="SIHO01000002">
    <property type="protein sequence ID" value="TFU03834.1"/>
    <property type="molecule type" value="Genomic_DNA"/>
</dbReference>
<comment type="caution">
    <text evidence="6">The sequence shown here is derived from an EMBL/GenBank/DDBJ whole genome shotgun (WGS) entry which is preliminary data.</text>
</comment>
<dbReference type="InterPro" id="IPR016166">
    <property type="entry name" value="FAD-bd_PCMH"/>
</dbReference>
<evidence type="ECO:0000256" key="4">
    <source>
        <dbReference type="ARBA" id="ARBA00022827"/>
    </source>
</evidence>
<dbReference type="PROSITE" id="PS51387">
    <property type="entry name" value="FAD_PCMH"/>
    <property type="match status" value="1"/>
</dbReference>
<comment type="similarity">
    <text evidence="2">Belongs to the FAD-binding oxidoreductase/transferase type 4 family.</text>
</comment>
<reference evidence="6 7" key="1">
    <citation type="submission" date="2019-02" db="EMBL/GenBank/DDBJ databases">
        <title>Polymorphobacter sp. isolated from the lake at the Tibet of China.</title>
        <authorList>
            <person name="Li A."/>
        </authorList>
    </citation>
    <scope>NUCLEOTIDE SEQUENCE [LARGE SCALE GENOMIC DNA]</scope>
    <source>
        <strain evidence="6 7">DJ1R-1</strain>
    </source>
</reference>
<dbReference type="InterPro" id="IPR004113">
    <property type="entry name" value="FAD-bd_oxidored_4_C"/>
</dbReference>
<dbReference type="Gene3D" id="3.30.70.2740">
    <property type="match status" value="1"/>
</dbReference>
<dbReference type="InterPro" id="IPR051264">
    <property type="entry name" value="FAD-oxidored/transferase_4"/>
</dbReference>
<accession>A0A4Y9EQA8</accession>
<dbReference type="Pfam" id="PF02913">
    <property type="entry name" value="FAD-oxidase_C"/>
    <property type="match status" value="1"/>
</dbReference>
<evidence type="ECO:0000259" key="5">
    <source>
        <dbReference type="PROSITE" id="PS51387"/>
    </source>
</evidence>
<dbReference type="InterPro" id="IPR036318">
    <property type="entry name" value="FAD-bd_PCMH-like_sf"/>
</dbReference>
<dbReference type="Gene3D" id="3.30.465.10">
    <property type="match status" value="1"/>
</dbReference>
<keyword evidence="3" id="KW-0285">Flavoprotein</keyword>
<evidence type="ECO:0000313" key="7">
    <source>
        <dbReference type="Proteomes" id="UP000297737"/>
    </source>
</evidence>
<feature type="domain" description="FAD-binding PCMH-type" evidence="5">
    <location>
        <begin position="35"/>
        <end position="216"/>
    </location>
</feature>
<dbReference type="OrthoDB" id="9811557at2"/>
<dbReference type="Gene3D" id="1.10.45.10">
    <property type="entry name" value="Vanillyl-alcohol Oxidase, Chain A, domain 4"/>
    <property type="match status" value="1"/>
</dbReference>
<dbReference type="SUPFAM" id="SSF55103">
    <property type="entry name" value="FAD-linked oxidases, C-terminal domain"/>
    <property type="match status" value="1"/>
</dbReference>
<evidence type="ECO:0000256" key="3">
    <source>
        <dbReference type="ARBA" id="ARBA00022630"/>
    </source>
</evidence>
<dbReference type="Gene3D" id="3.30.70.2190">
    <property type="match status" value="1"/>
</dbReference>
<gene>
    <name evidence="6" type="ORF">EUV02_06690</name>
</gene>
<dbReference type="AlphaFoldDB" id="A0A4Y9EQA8"/>
<dbReference type="InterPro" id="IPR016169">
    <property type="entry name" value="FAD-bd_PCMH_sub2"/>
</dbReference>
<dbReference type="FunFam" id="1.10.45.10:FF:000001">
    <property type="entry name" value="D-lactate dehydrogenase mitochondrial"/>
    <property type="match status" value="1"/>
</dbReference>
<evidence type="ECO:0000256" key="2">
    <source>
        <dbReference type="ARBA" id="ARBA00008000"/>
    </source>
</evidence>
<proteinExistence type="inferred from homology"/>
<dbReference type="GO" id="GO:0071949">
    <property type="term" value="F:FAD binding"/>
    <property type="evidence" value="ECO:0007669"/>
    <property type="project" value="InterPro"/>
</dbReference>
<dbReference type="Pfam" id="PF01565">
    <property type="entry name" value="FAD_binding_4"/>
    <property type="match status" value="1"/>
</dbReference>
<dbReference type="InterPro" id="IPR016171">
    <property type="entry name" value="Vanillyl_alc_oxidase_C-sub2"/>
</dbReference>
<keyword evidence="7" id="KW-1185">Reference proteome</keyword>
<organism evidence="6 7">
    <name type="scientific">Glacieibacterium arshaanense</name>
    <dbReference type="NCBI Taxonomy" id="2511025"/>
    <lineage>
        <taxon>Bacteria</taxon>
        <taxon>Pseudomonadati</taxon>
        <taxon>Pseudomonadota</taxon>
        <taxon>Alphaproteobacteria</taxon>
        <taxon>Sphingomonadales</taxon>
        <taxon>Sphingosinicellaceae</taxon>
        <taxon>Glacieibacterium</taxon>
    </lineage>
</organism>
<dbReference type="SUPFAM" id="SSF56176">
    <property type="entry name" value="FAD-binding/transporter-associated domain-like"/>
    <property type="match status" value="1"/>
</dbReference>
<keyword evidence="4" id="KW-0274">FAD</keyword>
<name>A0A4Y9EQA8_9SPHN</name>
<dbReference type="GO" id="GO:0022904">
    <property type="term" value="P:respiratory electron transport chain"/>
    <property type="evidence" value="ECO:0007669"/>
    <property type="project" value="TreeGrafter"/>
</dbReference>
<protein>
    <submittedName>
        <fullName evidence="6">FAD-binding oxidoreductase</fullName>
    </submittedName>
</protein>